<dbReference type="AlphaFoldDB" id="A0A315ZE12"/>
<protein>
    <submittedName>
        <fullName evidence="4">Surface antigen-like protein</fullName>
    </submittedName>
</protein>
<gene>
    <name evidence="4" type="ORF">BC781_102954</name>
</gene>
<dbReference type="EMBL" id="QGDO01000002">
    <property type="protein sequence ID" value="PWJ43393.1"/>
    <property type="molecule type" value="Genomic_DNA"/>
</dbReference>
<evidence type="ECO:0000313" key="4">
    <source>
        <dbReference type="EMBL" id="PWJ43393.1"/>
    </source>
</evidence>
<dbReference type="Proteomes" id="UP000245535">
    <property type="component" value="Unassembled WGS sequence"/>
</dbReference>
<dbReference type="InterPro" id="IPR000184">
    <property type="entry name" value="Bac_surfAg_D15"/>
</dbReference>
<dbReference type="Gene3D" id="3.10.20.310">
    <property type="entry name" value="membrane protein fhac"/>
    <property type="match status" value="1"/>
</dbReference>
<proteinExistence type="predicted"/>
<organism evidence="4 5">
    <name type="scientific">Sediminitomix flava</name>
    <dbReference type="NCBI Taxonomy" id="379075"/>
    <lineage>
        <taxon>Bacteria</taxon>
        <taxon>Pseudomonadati</taxon>
        <taxon>Bacteroidota</taxon>
        <taxon>Cytophagia</taxon>
        <taxon>Cytophagales</taxon>
        <taxon>Flammeovirgaceae</taxon>
        <taxon>Sediminitomix</taxon>
    </lineage>
</organism>
<accession>A0A315ZE12</accession>
<evidence type="ECO:0000313" key="5">
    <source>
        <dbReference type="Proteomes" id="UP000245535"/>
    </source>
</evidence>
<feature type="domain" description="Bacterial surface antigen (D15)" evidence="3">
    <location>
        <begin position="296"/>
        <end position="573"/>
    </location>
</feature>
<dbReference type="Gene3D" id="2.40.160.50">
    <property type="entry name" value="membrane protein fhac: a member of the omp85/tpsb transporter family"/>
    <property type="match status" value="1"/>
</dbReference>
<evidence type="ECO:0000259" key="3">
    <source>
        <dbReference type="Pfam" id="PF01103"/>
    </source>
</evidence>
<sequence>MKHFWYLLLFFCLGLTTKSISQDKKPLQLESGLPADIQKKIKRIESAESITQAENTAQQLLSLLKNEGYLFASLDSIWESNAHYHIQLYTGNKLIWGNIDADSLSTAVLQKSFQKAQYKTARWEELSNWKKSIEDFYASNGAPDTQLQITPKLASAQQVDLQIRVEQGAYYVFDTLKVISNGKLNIKKSFFQKYIGIEKGDEFSTEKMELIQDRLKQLAFLQLEEEPSVSLKNEKAYVELKLKKRKANQLDGMLGLMPSENANGSTDYTLTGHILLDIYNPLMTGKHFKLDWQQPDKSSQQLEVLYEHPVFLKKEKLDLEGFLSFQKNDTIFFNANRGLALHYRVSGKKKIGLFMDWESSQSYLDEREEDETTELLDSDYRWIKLGVQYAYNNLDDPFLPKKGSHLLLKMGLGQKELHSLSEEEKLLVENVNPLQSEMSLQYQSYRKLGKTSILKLAFNSSSLFGDQILQNDLYRIGGLKTLRGFDEQSLWVSSYLISTAEAQFFMQNNSYVFLFNDFAWLHDQAVRKESWLANGFGAGISLQSEIGIFQLVYSLGWQEDVPINLQNAKIHFGYRARF</sequence>
<reference evidence="4 5" key="1">
    <citation type="submission" date="2018-03" db="EMBL/GenBank/DDBJ databases">
        <title>Genomic Encyclopedia of Archaeal and Bacterial Type Strains, Phase II (KMG-II): from individual species to whole genera.</title>
        <authorList>
            <person name="Goeker M."/>
        </authorList>
    </citation>
    <scope>NUCLEOTIDE SEQUENCE [LARGE SCALE GENOMIC DNA]</scope>
    <source>
        <strain evidence="4 5">DSM 28229</strain>
    </source>
</reference>
<comment type="caution">
    <text evidence="4">The sequence shown here is derived from an EMBL/GenBank/DDBJ whole genome shotgun (WGS) entry which is preliminary data.</text>
</comment>
<name>A0A315ZE12_SEDFL</name>
<keyword evidence="5" id="KW-1185">Reference proteome</keyword>
<evidence type="ECO:0000256" key="1">
    <source>
        <dbReference type="ARBA" id="ARBA00004370"/>
    </source>
</evidence>
<dbReference type="GO" id="GO:0019867">
    <property type="term" value="C:outer membrane"/>
    <property type="evidence" value="ECO:0007669"/>
    <property type="project" value="InterPro"/>
</dbReference>
<comment type="subcellular location">
    <subcellularLocation>
        <location evidence="1">Membrane</location>
    </subcellularLocation>
</comment>
<keyword evidence="2" id="KW-0472">Membrane</keyword>
<evidence type="ECO:0000256" key="2">
    <source>
        <dbReference type="ARBA" id="ARBA00023136"/>
    </source>
</evidence>
<dbReference type="Pfam" id="PF01103">
    <property type="entry name" value="Omp85"/>
    <property type="match status" value="1"/>
</dbReference>